<dbReference type="Proteomes" id="UP000220133">
    <property type="component" value="Chromosome"/>
</dbReference>
<protein>
    <submittedName>
        <fullName evidence="2">Uncharacterized protein</fullName>
    </submittedName>
</protein>
<gene>
    <name evidence="2" type="ORF">COR50_14595</name>
</gene>
<reference evidence="2 3" key="1">
    <citation type="submission" date="2017-10" db="EMBL/GenBank/DDBJ databases">
        <title>Paenichitinophaga pekingensis gen. nov., sp. nov., isolated from activated sludge.</title>
        <authorList>
            <person name="Jin D."/>
            <person name="Kong X."/>
            <person name="Deng Y."/>
            <person name="Bai Z."/>
        </authorList>
    </citation>
    <scope>NUCLEOTIDE SEQUENCE [LARGE SCALE GENOMIC DNA]</scope>
    <source>
        <strain evidence="2 3">13</strain>
    </source>
</reference>
<keyword evidence="1" id="KW-0812">Transmembrane</keyword>
<name>A0A291QWR1_9BACT</name>
<keyword evidence="3" id="KW-1185">Reference proteome</keyword>
<dbReference type="OrthoDB" id="9841078at2"/>
<feature type="transmembrane region" description="Helical" evidence="1">
    <location>
        <begin position="45"/>
        <end position="66"/>
    </location>
</feature>
<feature type="transmembrane region" description="Helical" evidence="1">
    <location>
        <begin position="12"/>
        <end position="33"/>
    </location>
</feature>
<dbReference type="RefSeq" id="WP_098194668.1">
    <property type="nucleotide sequence ID" value="NZ_CP023777.1"/>
</dbReference>
<dbReference type="AlphaFoldDB" id="A0A291QWR1"/>
<evidence type="ECO:0000313" key="3">
    <source>
        <dbReference type="Proteomes" id="UP000220133"/>
    </source>
</evidence>
<keyword evidence="1" id="KW-0472">Membrane</keyword>
<evidence type="ECO:0000313" key="2">
    <source>
        <dbReference type="EMBL" id="ATL48294.1"/>
    </source>
</evidence>
<sequence>MGRLFINNTKQLSIVALIGFIGFALLLSLEYLINKKGQPYNVLNVAAVAVIGGLFVSGLIYLRGYLVYRRQAKLFNHPAVKKFCEQYGFKNVKMGGNSVTLLVQEVKQGKVNGYHTYLFSNPAKPKLLLSFITLSLNATQKEQFKGLMPIEEGADLLVSPDGAFKTIQELDQVEFTLLAVVQILKDKDFLPKDMVIH</sequence>
<dbReference type="KEGG" id="cbae:COR50_14595"/>
<organism evidence="2 3">
    <name type="scientific">Chitinophaga caeni</name>
    <dbReference type="NCBI Taxonomy" id="2029983"/>
    <lineage>
        <taxon>Bacteria</taxon>
        <taxon>Pseudomonadati</taxon>
        <taxon>Bacteroidota</taxon>
        <taxon>Chitinophagia</taxon>
        <taxon>Chitinophagales</taxon>
        <taxon>Chitinophagaceae</taxon>
        <taxon>Chitinophaga</taxon>
    </lineage>
</organism>
<dbReference type="EMBL" id="CP023777">
    <property type="protein sequence ID" value="ATL48294.1"/>
    <property type="molecule type" value="Genomic_DNA"/>
</dbReference>
<keyword evidence="1" id="KW-1133">Transmembrane helix</keyword>
<evidence type="ECO:0000256" key="1">
    <source>
        <dbReference type="SAM" id="Phobius"/>
    </source>
</evidence>
<proteinExistence type="predicted"/>
<accession>A0A291QWR1</accession>